<reference evidence="1" key="1">
    <citation type="submission" date="2018-05" db="EMBL/GenBank/DDBJ databases">
        <authorList>
            <person name="Lanie J.A."/>
            <person name="Ng W.-L."/>
            <person name="Kazmierczak K.M."/>
            <person name="Andrzejewski T.M."/>
            <person name="Davidsen T.M."/>
            <person name="Wayne K.J."/>
            <person name="Tettelin H."/>
            <person name="Glass J.I."/>
            <person name="Rusch D."/>
            <person name="Podicherti R."/>
            <person name="Tsui H.-C.T."/>
            <person name="Winkler M.E."/>
        </authorList>
    </citation>
    <scope>NUCLEOTIDE SEQUENCE</scope>
</reference>
<feature type="non-terminal residue" evidence="1">
    <location>
        <position position="1"/>
    </location>
</feature>
<protein>
    <submittedName>
        <fullName evidence="1">Uncharacterized protein</fullName>
    </submittedName>
</protein>
<proteinExistence type="predicted"/>
<dbReference type="EMBL" id="UINC01162901">
    <property type="protein sequence ID" value="SVD62905.1"/>
    <property type="molecule type" value="Genomic_DNA"/>
</dbReference>
<gene>
    <name evidence="1" type="ORF">METZ01_LOCUS415759</name>
</gene>
<organism evidence="1">
    <name type="scientific">marine metagenome</name>
    <dbReference type="NCBI Taxonomy" id="408172"/>
    <lineage>
        <taxon>unclassified sequences</taxon>
        <taxon>metagenomes</taxon>
        <taxon>ecological metagenomes</taxon>
    </lineage>
</organism>
<sequence length="29" mass="3283">LWGEYWQLLHSSTKALSSLTHGVFGPTYC</sequence>
<evidence type="ECO:0000313" key="1">
    <source>
        <dbReference type="EMBL" id="SVD62905.1"/>
    </source>
</evidence>
<dbReference type="AlphaFoldDB" id="A0A382WX39"/>
<name>A0A382WX39_9ZZZZ</name>
<accession>A0A382WX39</accession>